<organism evidence="2 3">
    <name type="scientific">Pseudonocardia ailaonensis</name>
    <dbReference type="NCBI Taxonomy" id="367279"/>
    <lineage>
        <taxon>Bacteria</taxon>
        <taxon>Bacillati</taxon>
        <taxon>Actinomycetota</taxon>
        <taxon>Actinomycetes</taxon>
        <taxon>Pseudonocardiales</taxon>
        <taxon>Pseudonocardiaceae</taxon>
        <taxon>Pseudonocardia</taxon>
    </lineage>
</organism>
<comment type="caution">
    <text evidence="2">The sequence shown here is derived from an EMBL/GenBank/DDBJ whole genome shotgun (WGS) entry which is preliminary data.</text>
</comment>
<sequence>MTRPVAGVGFALLTVLLLAGCGGTASPATTSTTAVATPPVTTATKPSAAAGATSWTMPNLVGSNLQDAQNAIQHLTGFAISLTHSHDATGRGRHQVLDRNWKVCDQNVPAGRTITTGTSIDFGAVQLDETCRTS</sequence>
<keyword evidence="1" id="KW-0732">Signal</keyword>
<evidence type="ECO:0000256" key="1">
    <source>
        <dbReference type="SAM" id="SignalP"/>
    </source>
</evidence>
<dbReference type="CDD" id="cd06577">
    <property type="entry name" value="PASTA_pknB"/>
    <property type="match status" value="1"/>
</dbReference>
<proteinExistence type="predicted"/>
<dbReference type="EMBL" id="BAAAQK010000018">
    <property type="protein sequence ID" value="GAA1861992.1"/>
    <property type="molecule type" value="Genomic_DNA"/>
</dbReference>
<keyword evidence="3" id="KW-1185">Reference proteome</keyword>
<evidence type="ECO:0000313" key="2">
    <source>
        <dbReference type="EMBL" id="GAA1861992.1"/>
    </source>
</evidence>
<reference evidence="2 3" key="1">
    <citation type="journal article" date="2019" name="Int. J. Syst. Evol. Microbiol.">
        <title>The Global Catalogue of Microorganisms (GCM) 10K type strain sequencing project: providing services to taxonomists for standard genome sequencing and annotation.</title>
        <authorList>
            <consortium name="The Broad Institute Genomics Platform"/>
            <consortium name="The Broad Institute Genome Sequencing Center for Infectious Disease"/>
            <person name="Wu L."/>
            <person name="Ma J."/>
        </authorList>
    </citation>
    <scope>NUCLEOTIDE SEQUENCE [LARGE SCALE GENOMIC DNA]</scope>
    <source>
        <strain evidence="2 3">JCM 16009</strain>
    </source>
</reference>
<dbReference type="Proteomes" id="UP001500449">
    <property type="component" value="Unassembled WGS sequence"/>
</dbReference>
<gene>
    <name evidence="2" type="ORF">GCM10009836_47830</name>
</gene>
<feature type="signal peptide" evidence="1">
    <location>
        <begin position="1"/>
        <end position="27"/>
    </location>
</feature>
<dbReference type="InterPro" id="IPR005543">
    <property type="entry name" value="PASTA_dom"/>
</dbReference>
<feature type="chain" id="PRO_5046733524" description="PASTA domain-containing protein" evidence="1">
    <location>
        <begin position="28"/>
        <end position="134"/>
    </location>
</feature>
<evidence type="ECO:0000313" key="3">
    <source>
        <dbReference type="Proteomes" id="UP001500449"/>
    </source>
</evidence>
<dbReference type="Gene3D" id="3.30.10.20">
    <property type="match status" value="1"/>
</dbReference>
<dbReference type="PROSITE" id="PS51257">
    <property type="entry name" value="PROKAR_LIPOPROTEIN"/>
    <property type="match status" value="1"/>
</dbReference>
<evidence type="ECO:0008006" key="4">
    <source>
        <dbReference type="Google" id="ProtNLM"/>
    </source>
</evidence>
<accession>A0ABN2NBP1</accession>
<protein>
    <recommendedName>
        <fullName evidence="4">PASTA domain-containing protein</fullName>
    </recommendedName>
</protein>
<name>A0ABN2NBP1_9PSEU</name>
<dbReference type="RefSeq" id="WP_344421144.1">
    <property type="nucleotide sequence ID" value="NZ_BAAAQK010000018.1"/>
</dbReference>